<evidence type="ECO:0000313" key="9">
    <source>
        <dbReference type="EMBL" id="EJU00208.1"/>
    </source>
</evidence>
<keyword evidence="1 7" id="KW-1003">Cell membrane</keyword>
<dbReference type="PANTHER" id="PTHR12865">
    <property type="entry name" value="PHOSPHATIDYLINOSITOL 4-KINASE TYPE-II"/>
    <property type="match status" value="1"/>
</dbReference>
<organism evidence="9 10">
    <name type="scientific">Dacryopinax primogenitus (strain DJM 731)</name>
    <name type="common">Brown rot fungus</name>
    <dbReference type="NCBI Taxonomy" id="1858805"/>
    <lineage>
        <taxon>Eukaryota</taxon>
        <taxon>Fungi</taxon>
        <taxon>Dikarya</taxon>
        <taxon>Basidiomycota</taxon>
        <taxon>Agaricomycotina</taxon>
        <taxon>Dacrymycetes</taxon>
        <taxon>Dacrymycetales</taxon>
        <taxon>Dacrymycetaceae</taxon>
        <taxon>Dacryopinax</taxon>
    </lineage>
</organism>
<dbReference type="AlphaFoldDB" id="M5G8X0"/>
<dbReference type="GO" id="GO:0000329">
    <property type="term" value="C:fungal-type vacuole membrane"/>
    <property type="evidence" value="ECO:0007669"/>
    <property type="project" value="TreeGrafter"/>
</dbReference>
<dbReference type="GeneID" id="63683835"/>
<proteinExistence type="inferred from homology"/>
<dbReference type="InterPro" id="IPR000403">
    <property type="entry name" value="PI3/4_kinase_cat_dom"/>
</dbReference>
<gene>
    <name evidence="9" type="ORF">DACRYDRAFT_108955</name>
</gene>
<keyword evidence="4 7" id="KW-0418">Kinase</keyword>
<evidence type="ECO:0000256" key="5">
    <source>
        <dbReference type="ARBA" id="ARBA00022840"/>
    </source>
</evidence>
<keyword evidence="2 7" id="KW-0808">Transferase</keyword>
<comment type="cofactor">
    <cofactor evidence="7">
        <name>Mg(2+)</name>
        <dbReference type="ChEBI" id="CHEBI:18420"/>
    </cofactor>
    <cofactor evidence="7">
        <name>Mn(2+)</name>
        <dbReference type="ChEBI" id="CHEBI:29035"/>
    </cofactor>
</comment>
<dbReference type="GO" id="GO:0005768">
    <property type="term" value="C:endosome"/>
    <property type="evidence" value="ECO:0007669"/>
    <property type="project" value="UniProtKB-UniRule"/>
</dbReference>
<keyword evidence="5 7" id="KW-0067">ATP-binding</keyword>
<name>M5G8X0_DACPD</name>
<comment type="subcellular location">
    <subcellularLocation>
        <location evidence="7">Cell membrane</location>
        <topology evidence="7">Peripheral membrane protein</topology>
    </subcellularLocation>
    <subcellularLocation>
        <location evidence="7">Vacuole membrane</location>
        <topology evidence="7">Peripheral membrane protein</topology>
    </subcellularLocation>
</comment>
<dbReference type="GO" id="GO:0046854">
    <property type="term" value="P:phosphatidylinositol phosphate biosynthetic process"/>
    <property type="evidence" value="ECO:0007669"/>
    <property type="project" value="UniProtKB-UniRule"/>
</dbReference>
<dbReference type="GO" id="GO:0007032">
    <property type="term" value="P:endosome organization"/>
    <property type="evidence" value="ECO:0007669"/>
    <property type="project" value="TreeGrafter"/>
</dbReference>
<dbReference type="EMBL" id="JH795867">
    <property type="protein sequence ID" value="EJU00208.1"/>
    <property type="molecule type" value="Genomic_DNA"/>
</dbReference>
<dbReference type="GO" id="GO:0007030">
    <property type="term" value="P:Golgi organization"/>
    <property type="evidence" value="ECO:0007669"/>
    <property type="project" value="TreeGrafter"/>
</dbReference>
<feature type="domain" description="PI3K/PI4K catalytic" evidence="8">
    <location>
        <begin position="18"/>
        <end position="247"/>
    </location>
</feature>
<keyword evidence="6" id="KW-0472">Membrane</keyword>
<evidence type="ECO:0000256" key="3">
    <source>
        <dbReference type="ARBA" id="ARBA00022741"/>
    </source>
</evidence>
<evidence type="ECO:0000256" key="6">
    <source>
        <dbReference type="ARBA" id="ARBA00023136"/>
    </source>
</evidence>
<dbReference type="EC" id="2.7.1.67" evidence="7"/>
<dbReference type="GO" id="GO:0004430">
    <property type="term" value="F:1-phosphatidylinositol 4-kinase activity"/>
    <property type="evidence" value="ECO:0007669"/>
    <property type="project" value="UniProtKB-UniRule"/>
</dbReference>
<keyword evidence="3 7" id="KW-0547">Nucleotide-binding</keyword>
<evidence type="ECO:0000256" key="2">
    <source>
        <dbReference type="ARBA" id="ARBA00022679"/>
    </source>
</evidence>
<dbReference type="PANTHER" id="PTHR12865:SF1">
    <property type="entry name" value="PHOSPHATIDYLINOSITOL 4-KINASE TYPE 2"/>
    <property type="match status" value="1"/>
</dbReference>
<dbReference type="RefSeq" id="XP_040627105.1">
    <property type="nucleotide sequence ID" value="XM_040768773.1"/>
</dbReference>
<dbReference type="InterPro" id="IPR039756">
    <property type="entry name" value="Lsb6/PI4K2"/>
</dbReference>
<sequence length="247" mass="27633">MEDFDELVDALKAATDDGVQPKMISKGSSGSYFARAKVDGQIKTVGVFKPKDEEPGSAGGEPDSLIPNLSYISEAAACLLDERLHLYIVPQTGLASLSIPSFSCDWIDRSAYRQGKALPRKIGSLQAFMHGYRDASEYFRQHPLGDNYDSEAHRTGMITKRFWSAMGVVCGRAGDLDELENEEWAEEQSKGYREMEEQGQNGFAWTQENAASFQDELERLVVLDYLMRNTDRGLDDFVRISTRANVH</sequence>
<dbReference type="STRING" id="1858805.M5G8X0"/>
<protein>
    <recommendedName>
        <fullName evidence="7">Phosphatidylinositol 4-kinase</fullName>
        <ecNumber evidence="7">2.7.1.67</ecNumber>
    </recommendedName>
</protein>
<dbReference type="GO" id="GO:0005802">
    <property type="term" value="C:trans-Golgi network"/>
    <property type="evidence" value="ECO:0007669"/>
    <property type="project" value="TreeGrafter"/>
</dbReference>
<comment type="similarity">
    <text evidence="7">Belongs to the PI3/PI4-kinase family.</text>
</comment>
<accession>M5G8X0</accession>
<dbReference type="HOGENOM" id="CLU_065218_0_0_1"/>
<comment type="catalytic activity">
    <reaction evidence="7">
        <text>a 1,2-diacyl-sn-glycero-3-phospho-(1D-myo-inositol) + ATP = a 1,2-diacyl-sn-glycero-3-phospho-(1D-myo-inositol 4-phosphate) + ADP + H(+)</text>
        <dbReference type="Rhea" id="RHEA:19877"/>
        <dbReference type="ChEBI" id="CHEBI:15378"/>
        <dbReference type="ChEBI" id="CHEBI:30616"/>
        <dbReference type="ChEBI" id="CHEBI:57880"/>
        <dbReference type="ChEBI" id="CHEBI:58178"/>
        <dbReference type="ChEBI" id="CHEBI:456216"/>
        <dbReference type="EC" id="2.7.1.67"/>
    </reaction>
</comment>
<dbReference type="OrthoDB" id="3349449at2759"/>
<dbReference type="GO" id="GO:0005886">
    <property type="term" value="C:plasma membrane"/>
    <property type="evidence" value="ECO:0007669"/>
    <property type="project" value="UniProtKB-SubCell"/>
</dbReference>
<evidence type="ECO:0000256" key="1">
    <source>
        <dbReference type="ARBA" id="ARBA00022475"/>
    </source>
</evidence>
<evidence type="ECO:0000313" key="10">
    <source>
        <dbReference type="Proteomes" id="UP000030653"/>
    </source>
</evidence>
<evidence type="ECO:0000256" key="4">
    <source>
        <dbReference type="ARBA" id="ARBA00022777"/>
    </source>
</evidence>
<evidence type="ECO:0000256" key="7">
    <source>
        <dbReference type="RuleBase" id="RU367084"/>
    </source>
</evidence>
<evidence type="ECO:0000259" key="8">
    <source>
        <dbReference type="PROSITE" id="PS50290"/>
    </source>
</evidence>
<keyword evidence="10" id="KW-1185">Reference proteome</keyword>
<dbReference type="Proteomes" id="UP000030653">
    <property type="component" value="Unassembled WGS sequence"/>
</dbReference>
<reference evidence="9 10" key="1">
    <citation type="journal article" date="2012" name="Science">
        <title>The Paleozoic origin of enzymatic lignin decomposition reconstructed from 31 fungal genomes.</title>
        <authorList>
            <person name="Floudas D."/>
            <person name="Binder M."/>
            <person name="Riley R."/>
            <person name="Barry K."/>
            <person name="Blanchette R.A."/>
            <person name="Henrissat B."/>
            <person name="Martinez A.T."/>
            <person name="Otillar R."/>
            <person name="Spatafora J.W."/>
            <person name="Yadav J.S."/>
            <person name="Aerts A."/>
            <person name="Benoit I."/>
            <person name="Boyd A."/>
            <person name="Carlson A."/>
            <person name="Copeland A."/>
            <person name="Coutinho P.M."/>
            <person name="de Vries R.P."/>
            <person name="Ferreira P."/>
            <person name="Findley K."/>
            <person name="Foster B."/>
            <person name="Gaskell J."/>
            <person name="Glotzer D."/>
            <person name="Gorecki P."/>
            <person name="Heitman J."/>
            <person name="Hesse C."/>
            <person name="Hori C."/>
            <person name="Igarashi K."/>
            <person name="Jurgens J.A."/>
            <person name="Kallen N."/>
            <person name="Kersten P."/>
            <person name="Kohler A."/>
            <person name="Kuees U."/>
            <person name="Kumar T.K.A."/>
            <person name="Kuo A."/>
            <person name="LaButti K."/>
            <person name="Larrondo L.F."/>
            <person name="Lindquist E."/>
            <person name="Ling A."/>
            <person name="Lombard V."/>
            <person name="Lucas S."/>
            <person name="Lundell T."/>
            <person name="Martin R."/>
            <person name="McLaughlin D.J."/>
            <person name="Morgenstern I."/>
            <person name="Morin E."/>
            <person name="Murat C."/>
            <person name="Nagy L.G."/>
            <person name="Nolan M."/>
            <person name="Ohm R.A."/>
            <person name="Patyshakuliyeva A."/>
            <person name="Rokas A."/>
            <person name="Ruiz-Duenas F.J."/>
            <person name="Sabat G."/>
            <person name="Salamov A."/>
            <person name="Samejima M."/>
            <person name="Schmutz J."/>
            <person name="Slot J.C."/>
            <person name="St John F."/>
            <person name="Stenlid J."/>
            <person name="Sun H."/>
            <person name="Sun S."/>
            <person name="Syed K."/>
            <person name="Tsang A."/>
            <person name="Wiebenga A."/>
            <person name="Young D."/>
            <person name="Pisabarro A."/>
            <person name="Eastwood D.C."/>
            <person name="Martin F."/>
            <person name="Cullen D."/>
            <person name="Grigoriev I.V."/>
            <person name="Hibbett D.S."/>
        </authorList>
    </citation>
    <scope>NUCLEOTIDE SEQUENCE [LARGE SCALE GENOMIC DNA]</scope>
    <source>
        <strain evidence="9 10">DJM-731 SS1</strain>
    </source>
</reference>
<dbReference type="PROSITE" id="PS50290">
    <property type="entry name" value="PI3_4_KINASE_3"/>
    <property type="match status" value="1"/>
</dbReference>
<dbReference type="GO" id="GO:0005524">
    <property type="term" value="F:ATP binding"/>
    <property type="evidence" value="ECO:0007669"/>
    <property type="project" value="UniProtKB-UniRule"/>
</dbReference>